<evidence type="ECO:0000256" key="1">
    <source>
        <dbReference type="SAM" id="MobiDB-lite"/>
    </source>
</evidence>
<protein>
    <submittedName>
        <fullName evidence="2">Uncharacterized protein</fullName>
    </submittedName>
</protein>
<gene>
    <name evidence="2" type="ORF">FDQ92_11715</name>
</gene>
<proteinExistence type="predicted"/>
<dbReference type="InterPro" id="IPR004027">
    <property type="entry name" value="SEC_C_motif"/>
</dbReference>
<dbReference type="OrthoDB" id="21421at2"/>
<dbReference type="Gene3D" id="3.10.450.50">
    <property type="match status" value="1"/>
</dbReference>
<dbReference type="Proteomes" id="UP000298602">
    <property type="component" value="Chromosome"/>
</dbReference>
<dbReference type="AlphaFoldDB" id="A0A4P8L4G7"/>
<sequence length="127" mass="14344">MGIMAKSMIAYAQPLLDATDGSPEQMQNALSIAQMCWNLALLPETEQEESIAVMQAALKMEEAEFADFRHSVIVPMIVRHHEMFPNMPRLDSQRTASLPREEKYPRTGRNAPCPCNSGKKYKRCCGR</sequence>
<dbReference type="Pfam" id="PF02810">
    <property type="entry name" value="SEC-C"/>
    <property type="match status" value="1"/>
</dbReference>
<reference evidence="2 3" key="2">
    <citation type="submission" date="2019-05" db="EMBL/GenBank/DDBJ databases">
        <authorList>
            <person name="Suflita J.M."/>
            <person name="Marks C.R."/>
        </authorList>
    </citation>
    <scope>NUCLEOTIDE SEQUENCE [LARGE SCALE GENOMIC DNA]</scope>
    <source>
        <strain evidence="2 3">ALDC</strain>
    </source>
</reference>
<dbReference type="SUPFAM" id="SSF103642">
    <property type="entry name" value="Sec-C motif"/>
    <property type="match status" value="1"/>
</dbReference>
<dbReference type="EMBL" id="CP040098">
    <property type="protein sequence ID" value="QCQ22780.1"/>
    <property type="molecule type" value="Genomic_DNA"/>
</dbReference>
<name>A0A4P8L4G7_9BACT</name>
<evidence type="ECO:0000313" key="3">
    <source>
        <dbReference type="Proteomes" id="UP000298602"/>
    </source>
</evidence>
<feature type="region of interest" description="Disordered" evidence="1">
    <location>
        <begin position="88"/>
        <end position="112"/>
    </location>
</feature>
<organism evidence="2 3">
    <name type="scientific">Desulfoglaeba alkanexedens ALDC</name>
    <dbReference type="NCBI Taxonomy" id="980445"/>
    <lineage>
        <taxon>Bacteria</taxon>
        <taxon>Pseudomonadati</taxon>
        <taxon>Thermodesulfobacteriota</taxon>
        <taxon>Syntrophobacteria</taxon>
        <taxon>Syntrophobacterales</taxon>
        <taxon>Syntrophobacteraceae</taxon>
        <taxon>Desulfoglaeba</taxon>
    </lineage>
</organism>
<dbReference type="KEGG" id="dax:FDQ92_11715"/>
<reference evidence="2 3" key="1">
    <citation type="submission" date="2019-05" db="EMBL/GenBank/DDBJ databases">
        <title>The Complete Genome Sequence of the n-alkane-degrading Desulfoglaeba alkanexedens ALDC reveals multiple alkylsuccinate synthase gene clusters.</title>
        <authorList>
            <person name="Callaghan A.V."/>
            <person name="Davidova I.A."/>
            <person name="Duncan K.E."/>
            <person name="Morris B."/>
            <person name="McInerney M.J."/>
        </authorList>
    </citation>
    <scope>NUCLEOTIDE SEQUENCE [LARGE SCALE GENOMIC DNA]</scope>
    <source>
        <strain evidence="2 3">ALDC</strain>
    </source>
</reference>
<keyword evidence="3" id="KW-1185">Reference proteome</keyword>
<evidence type="ECO:0000313" key="2">
    <source>
        <dbReference type="EMBL" id="QCQ22780.1"/>
    </source>
</evidence>
<accession>A0A4P8L4G7</accession>